<reference evidence="1" key="2">
    <citation type="submission" date="2024-10" db="UniProtKB">
        <authorList>
            <consortium name="EnsemblProtists"/>
        </authorList>
    </citation>
    <scope>IDENTIFICATION</scope>
</reference>
<dbReference type="KEGG" id="ehx:EMIHUDRAFT_351663"/>
<dbReference type="HOGENOM" id="CLU_1028942_0_0_1"/>
<accession>A0A0D3IR08</accession>
<dbReference type="EnsemblProtists" id="EOD38075">
    <property type="protein sequence ID" value="EOD38075"/>
    <property type="gene ID" value="EMIHUDRAFT_351663"/>
</dbReference>
<proteinExistence type="predicted"/>
<dbReference type="PaxDb" id="2903-EOD13693"/>
<dbReference type="RefSeq" id="XP_005766122.1">
    <property type="nucleotide sequence ID" value="XM_005766065.1"/>
</dbReference>
<name>A0A0D3IR08_EMIH1</name>
<reference evidence="2" key="1">
    <citation type="journal article" date="2013" name="Nature">
        <title>Pan genome of the phytoplankton Emiliania underpins its global distribution.</title>
        <authorList>
            <person name="Read B.A."/>
            <person name="Kegel J."/>
            <person name="Klute M.J."/>
            <person name="Kuo A."/>
            <person name="Lefebvre S.C."/>
            <person name="Maumus F."/>
            <person name="Mayer C."/>
            <person name="Miller J."/>
            <person name="Monier A."/>
            <person name="Salamov A."/>
            <person name="Young J."/>
            <person name="Aguilar M."/>
            <person name="Claverie J.M."/>
            <person name="Frickenhaus S."/>
            <person name="Gonzalez K."/>
            <person name="Herman E.K."/>
            <person name="Lin Y.C."/>
            <person name="Napier J."/>
            <person name="Ogata H."/>
            <person name="Sarno A.F."/>
            <person name="Shmutz J."/>
            <person name="Schroeder D."/>
            <person name="de Vargas C."/>
            <person name="Verret F."/>
            <person name="von Dassow P."/>
            <person name="Valentin K."/>
            <person name="Van de Peer Y."/>
            <person name="Wheeler G."/>
            <person name="Dacks J.B."/>
            <person name="Delwiche C.F."/>
            <person name="Dyhrman S.T."/>
            <person name="Glockner G."/>
            <person name="John U."/>
            <person name="Richards T."/>
            <person name="Worden A.Z."/>
            <person name="Zhang X."/>
            <person name="Grigoriev I.V."/>
            <person name="Allen A.E."/>
            <person name="Bidle K."/>
            <person name="Borodovsky M."/>
            <person name="Bowler C."/>
            <person name="Brownlee C."/>
            <person name="Cock J.M."/>
            <person name="Elias M."/>
            <person name="Gladyshev V.N."/>
            <person name="Groth M."/>
            <person name="Guda C."/>
            <person name="Hadaegh A."/>
            <person name="Iglesias-Rodriguez M.D."/>
            <person name="Jenkins J."/>
            <person name="Jones B.M."/>
            <person name="Lawson T."/>
            <person name="Leese F."/>
            <person name="Lindquist E."/>
            <person name="Lobanov A."/>
            <person name="Lomsadze A."/>
            <person name="Malik S.B."/>
            <person name="Marsh M.E."/>
            <person name="Mackinder L."/>
            <person name="Mock T."/>
            <person name="Mueller-Roeber B."/>
            <person name="Pagarete A."/>
            <person name="Parker M."/>
            <person name="Probert I."/>
            <person name="Quesneville H."/>
            <person name="Raines C."/>
            <person name="Rensing S.A."/>
            <person name="Riano-Pachon D.M."/>
            <person name="Richier S."/>
            <person name="Rokitta S."/>
            <person name="Shiraiwa Y."/>
            <person name="Soanes D.M."/>
            <person name="van der Giezen M."/>
            <person name="Wahlund T.M."/>
            <person name="Williams B."/>
            <person name="Wilson W."/>
            <person name="Wolfe G."/>
            <person name="Wurch L.L."/>
        </authorList>
    </citation>
    <scope>NUCLEOTIDE SEQUENCE</scope>
</reference>
<organism evidence="1 2">
    <name type="scientific">Emiliania huxleyi (strain CCMP1516)</name>
    <dbReference type="NCBI Taxonomy" id="280463"/>
    <lineage>
        <taxon>Eukaryota</taxon>
        <taxon>Haptista</taxon>
        <taxon>Haptophyta</taxon>
        <taxon>Prymnesiophyceae</taxon>
        <taxon>Isochrysidales</taxon>
        <taxon>Noelaerhabdaceae</taxon>
        <taxon>Emiliania</taxon>
    </lineage>
</organism>
<evidence type="ECO:0000313" key="1">
    <source>
        <dbReference type="EnsemblProtists" id="EOD13693"/>
    </source>
</evidence>
<dbReference type="KEGG" id="ehx:EMIHUDRAFT_371017"/>
<dbReference type="GeneID" id="17259840"/>
<dbReference type="Proteomes" id="UP000013827">
    <property type="component" value="Unassembled WGS sequence"/>
</dbReference>
<sequence length="271" mass="28251">MPDWASDWPEAADAGSADAGSSRTALLALLRSEGAPATAAVCIPRGSTEAVISSLARGLVELLSTEQRRCGGLRALPDAPGDDFFGQDGEDSVDDCPLPDLPGAVRLASPRWLQSAVEAVGQLMPRGAACLRFEAGNGRIGLMLRRCPPLLATVRLPDVERLGCSSEGDDQLSSLLLLECRRAALMLTLRKAFEAEAAAASGRKPPNETLNAWIFTQLARSHAGGLVESGDEQLFVPLVDADAAAGAGGHCGAAWPLAKYLARARARAGEA</sequence>
<protein>
    <submittedName>
        <fullName evidence="1">Uncharacterized protein</fullName>
    </submittedName>
</protein>
<keyword evidence="2" id="KW-1185">Reference proteome</keyword>
<dbReference type="AlphaFoldDB" id="A0A0D3IR08"/>
<evidence type="ECO:0000313" key="2">
    <source>
        <dbReference type="Proteomes" id="UP000013827"/>
    </source>
</evidence>
<dbReference type="RefSeq" id="XP_005790504.1">
    <property type="nucleotide sequence ID" value="XM_005790447.1"/>
</dbReference>
<dbReference type="EnsemblProtists" id="EOD13693">
    <property type="protein sequence ID" value="EOD13693"/>
    <property type="gene ID" value="EMIHUDRAFT_371017"/>
</dbReference>
<dbReference type="GeneID" id="17283345"/>